<dbReference type="RefSeq" id="WP_139446646.1">
    <property type="nucleotide sequence ID" value="NZ_VDMB01000003.1"/>
</dbReference>
<dbReference type="GO" id="GO:0006655">
    <property type="term" value="P:phosphatidylglycerol biosynthetic process"/>
    <property type="evidence" value="ECO:0007669"/>
    <property type="project" value="UniProtKB-UniPathway"/>
</dbReference>
<dbReference type="InterPro" id="IPR007686">
    <property type="entry name" value="YutG/PgpA"/>
</dbReference>
<feature type="domain" description="YutG/PgpA" evidence="2">
    <location>
        <begin position="10"/>
        <end position="148"/>
    </location>
</feature>
<evidence type="ECO:0000313" key="3">
    <source>
        <dbReference type="EMBL" id="TYT75656.1"/>
    </source>
</evidence>
<keyword evidence="1" id="KW-0812">Transmembrane</keyword>
<dbReference type="Gene3D" id="1.10.3760.10">
    <property type="entry name" value="PgpA-like"/>
    <property type="match status" value="1"/>
</dbReference>
<dbReference type="InterPro" id="IPR036681">
    <property type="entry name" value="PgpA-like_sf"/>
</dbReference>
<dbReference type="GO" id="GO:0008962">
    <property type="term" value="F:phosphatidylglycerophosphatase activity"/>
    <property type="evidence" value="ECO:0007669"/>
    <property type="project" value="InterPro"/>
</dbReference>
<proteinExistence type="predicted"/>
<evidence type="ECO:0000313" key="4">
    <source>
        <dbReference type="Proteomes" id="UP000321899"/>
    </source>
</evidence>
<evidence type="ECO:0000256" key="1">
    <source>
        <dbReference type="SAM" id="Phobius"/>
    </source>
</evidence>
<dbReference type="UniPathway" id="UPA00084">
    <property type="reaction ID" value="UER00504"/>
</dbReference>
<reference evidence="3 4" key="1">
    <citation type="submission" date="2019-06" db="EMBL/GenBank/DDBJ databases">
        <title>Desulfobotulus mexicanus sp. nov., a novel sulfate-reducing bacterium isolated from the sediment of an alkaline crater lake in Mexico.</title>
        <authorList>
            <person name="Hirschler-Rea A."/>
        </authorList>
    </citation>
    <scope>NUCLEOTIDE SEQUENCE [LARGE SCALE GENOMIC DNA]</scope>
    <source>
        <strain evidence="3 4">PAR22N</strain>
    </source>
</reference>
<dbReference type="CDD" id="cd06971">
    <property type="entry name" value="PgpA"/>
    <property type="match status" value="1"/>
</dbReference>
<protein>
    <submittedName>
        <fullName evidence="3">Phosphatidylglycerophosphatase A</fullName>
    </submittedName>
</protein>
<dbReference type="SUPFAM" id="SSF101307">
    <property type="entry name" value="YutG-like"/>
    <property type="match status" value="1"/>
</dbReference>
<organism evidence="3 4">
    <name type="scientific">Desulfobotulus mexicanus</name>
    <dbReference type="NCBI Taxonomy" id="2586642"/>
    <lineage>
        <taxon>Bacteria</taxon>
        <taxon>Pseudomonadati</taxon>
        <taxon>Thermodesulfobacteriota</taxon>
        <taxon>Desulfobacteria</taxon>
        <taxon>Desulfobacterales</taxon>
        <taxon>Desulfobacteraceae</taxon>
        <taxon>Desulfobotulus</taxon>
    </lineage>
</organism>
<keyword evidence="1" id="KW-0472">Membrane</keyword>
<gene>
    <name evidence="3" type="ORF">FIM25_04250</name>
</gene>
<dbReference type="PANTHER" id="PTHR36305">
    <property type="entry name" value="PHOSPHATIDYLGLYCEROPHOSPHATASE A"/>
    <property type="match status" value="1"/>
</dbReference>
<dbReference type="InterPro" id="IPR026037">
    <property type="entry name" value="PgpA"/>
</dbReference>
<feature type="transmembrane region" description="Helical" evidence="1">
    <location>
        <begin position="82"/>
        <end position="106"/>
    </location>
</feature>
<feature type="transmembrane region" description="Helical" evidence="1">
    <location>
        <begin position="126"/>
        <end position="151"/>
    </location>
</feature>
<dbReference type="OrthoDB" id="9804091at2"/>
<dbReference type="PIRSF" id="PIRSF006162">
    <property type="entry name" value="PgpA"/>
    <property type="match status" value="1"/>
</dbReference>
<name>A0A5Q4VFI8_9BACT</name>
<sequence length="152" mass="16446">MRMPENPVMFLATFGGTGNAKKAPGTVGTLAGIPFCALLLLLPLQVQMFVVMTAILLGIMVCERAAEELGEKDPSCVVLDEVLGLAVTLMFFPLSFFTLVLGFFLFRFFDIVKPWPVNFFDEKIPGGAGIVLDDVAAGLCAHLVLALILYVF</sequence>
<evidence type="ECO:0000259" key="2">
    <source>
        <dbReference type="Pfam" id="PF04608"/>
    </source>
</evidence>
<feature type="transmembrane region" description="Helical" evidence="1">
    <location>
        <begin position="30"/>
        <end position="61"/>
    </location>
</feature>
<dbReference type="Proteomes" id="UP000321899">
    <property type="component" value="Unassembled WGS sequence"/>
</dbReference>
<comment type="caution">
    <text evidence="3">The sequence shown here is derived from an EMBL/GenBank/DDBJ whole genome shotgun (WGS) entry which is preliminary data.</text>
</comment>
<keyword evidence="4" id="KW-1185">Reference proteome</keyword>
<dbReference type="Pfam" id="PF04608">
    <property type="entry name" value="PgpA"/>
    <property type="match status" value="1"/>
</dbReference>
<dbReference type="PANTHER" id="PTHR36305:SF1">
    <property type="entry name" value="PHOSPHATIDYLGLYCEROPHOSPHATASE A"/>
    <property type="match status" value="1"/>
</dbReference>
<dbReference type="AlphaFoldDB" id="A0A5Q4VFI8"/>
<accession>A0A5Q4VFI8</accession>
<dbReference type="EMBL" id="VDMB01000003">
    <property type="protein sequence ID" value="TYT75656.1"/>
    <property type="molecule type" value="Genomic_DNA"/>
</dbReference>
<keyword evidence="1" id="KW-1133">Transmembrane helix</keyword>